<gene>
    <name evidence="2" type="ORF">EQG66_06145</name>
</gene>
<dbReference type="EMBL" id="SBKP01000004">
    <property type="protein sequence ID" value="RXR29527.1"/>
    <property type="molecule type" value="Genomic_DNA"/>
</dbReference>
<evidence type="ECO:0000313" key="2">
    <source>
        <dbReference type="EMBL" id="RXR29527.1"/>
    </source>
</evidence>
<dbReference type="InterPro" id="IPR003695">
    <property type="entry name" value="Ppx_GppA_N"/>
</dbReference>
<reference evidence="3" key="1">
    <citation type="submission" date="2019-01" db="EMBL/GenBank/DDBJ databases">
        <title>Cytophagaceae bacterium strain CAR-16.</title>
        <authorList>
            <person name="Chen W.-M."/>
        </authorList>
    </citation>
    <scope>NUCLEOTIDE SEQUENCE [LARGE SCALE GENOMIC DNA]</scope>
    <source>
        <strain evidence="3">CHR27</strain>
    </source>
</reference>
<dbReference type="Gene3D" id="3.30.420.150">
    <property type="entry name" value="Exopolyphosphatase. Domain 2"/>
    <property type="match status" value="1"/>
</dbReference>
<dbReference type="AlphaFoldDB" id="A0A4Q1KIP8"/>
<organism evidence="2 3">
    <name type="scientific">Sphingobium fluviale</name>
    <dbReference type="NCBI Taxonomy" id="2506423"/>
    <lineage>
        <taxon>Bacteria</taxon>
        <taxon>Pseudomonadati</taxon>
        <taxon>Pseudomonadota</taxon>
        <taxon>Alphaproteobacteria</taxon>
        <taxon>Sphingomonadales</taxon>
        <taxon>Sphingomonadaceae</taxon>
        <taxon>Sphingobium</taxon>
    </lineage>
</organism>
<comment type="caution">
    <text evidence="2">The sequence shown here is derived from an EMBL/GenBank/DDBJ whole genome shotgun (WGS) entry which is preliminary data.</text>
</comment>
<proteinExistence type="predicted"/>
<dbReference type="Gene3D" id="3.30.420.40">
    <property type="match status" value="1"/>
</dbReference>
<protein>
    <recommendedName>
        <fullName evidence="1">Ppx/GppA phosphatase N-terminal domain-containing protein</fullName>
    </recommendedName>
</protein>
<name>A0A4Q1KIP8_9SPHN</name>
<dbReference type="Proteomes" id="UP000290958">
    <property type="component" value="Unassembled WGS sequence"/>
</dbReference>
<keyword evidence="3" id="KW-1185">Reference proteome</keyword>
<sequence length="389" mass="41584">MAAGSKRMSMKSSMDRRDILLAMGGCAALSVVPPLFAAEPPRDGKPWALIEVGSSGVKPSIVRIKRGLEPDLEVMKAFEPTEANAIDPGNAPLVAEAVAKAITQIKATGLAFEAIKLVGSSGVASKADVRDAVAKAVAERTGLVMNFISVQKETEYTFDGVVNKVRLSHRRPQVTMIDIGSGNTKGCYVSTAPDASEQFHHFSMDFGTKSFARKVSSAQGEDESFTAAANRLADADLRAEIRKMVISAGAIMAQRNRVYLNGGLPWVLATTQAPLNTDRYVPLKPADIDRFCTLAQTDQANLFAVDTSAIPAGAHKDLIAGDLGRMASGKVFTPEELKAGAALLRVLSEELVFARKTLFFTRPGRLAWIMGLAFFDAADGKISKEVLPN</sequence>
<dbReference type="OrthoDB" id="7596700at2"/>
<accession>A0A4Q1KIP8</accession>
<evidence type="ECO:0000313" key="3">
    <source>
        <dbReference type="Proteomes" id="UP000290958"/>
    </source>
</evidence>
<evidence type="ECO:0000259" key="1">
    <source>
        <dbReference type="Pfam" id="PF02541"/>
    </source>
</evidence>
<dbReference type="Pfam" id="PF02541">
    <property type="entry name" value="Ppx-GppA"/>
    <property type="match status" value="1"/>
</dbReference>
<feature type="domain" description="Ppx/GppA phosphatase N-terminal" evidence="1">
    <location>
        <begin position="107"/>
        <end position="243"/>
    </location>
</feature>